<dbReference type="Pfam" id="PF00582">
    <property type="entry name" value="Usp"/>
    <property type="match status" value="2"/>
</dbReference>
<protein>
    <submittedName>
        <fullName evidence="3">Universal stress protein UspA</fullName>
    </submittedName>
</protein>
<keyword evidence="4" id="KW-1185">Reference proteome</keyword>
<comment type="caution">
    <text evidence="3">The sequence shown here is derived from an EMBL/GenBank/DDBJ whole genome shotgun (WGS) entry which is preliminary data.</text>
</comment>
<sequence>MKKAVVVGVDGSPESLAAADWAAREAALRGLPLRIVHAWLWQPLDIPLVQNRETEAQAARAVLREAEDQVVGRYPELPVSCRVLPETAVVALLAEAERSELLCLGTRGHGALLGFLLGSYGQQVIAGAKRPVVSVRAYDGEYPVRENGEVVVGQQGSPEESADVLGFAFEAASVRGVPLRAVRAWSLPPIYTWSASLALADAAGGLEPFERKALRDALAPWREKYPEVQVTEYVEMGSAGQVLVEESAEAQLMVVGRRARQAPIGTRIGSAAHAVLHHARCPVAVVPHA</sequence>
<dbReference type="PANTHER" id="PTHR46268:SF6">
    <property type="entry name" value="UNIVERSAL STRESS PROTEIN UP12"/>
    <property type="match status" value="1"/>
</dbReference>
<evidence type="ECO:0000256" key="1">
    <source>
        <dbReference type="ARBA" id="ARBA00008791"/>
    </source>
</evidence>
<organism evidence="3 4">
    <name type="scientific">Streptomyces nanshensis</name>
    <dbReference type="NCBI Taxonomy" id="518642"/>
    <lineage>
        <taxon>Bacteria</taxon>
        <taxon>Bacillati</taxon>
        <taxon>Actinomycetota</taxon>
        <taxon>Actinomycetes</taxon>
        <taxon>Kitasatosporales</taxon>
        <taxon>Streptomycetaceae</taxon>
        <taxon>Streptomyces</taxon>
    </lineage>
</organism>
<dbReference type="InterPro" id="IPR006016">
    <property type="entry name" value="UspA"/>
</dbReference>
<dbReference type="RefSeq" id="WP_070202678.1">
    <property type="nucleotide sequence ID" value="NZ_LJGZ01000094.1"/>
</dbReference>
<dbReference type="InterPro" id="IPR006015">
    <property type="entry name" value="Universal_stress_UspA"/>
</dbReference>
<feature type="domain" description="UspA" evidence="2">
    <location>
        <begin position="3"/>
        <end position="136"/>
    </location>
</feature>
<gene>
    <name evidence="3" type="ORF">AN221_24280</name>
</gene>
<evidence type="ECO:0000313" key="4">
    <source>
        <dbReference type="Proteomes" id="UP000175971"/>
    </source>
</evidence>
<proteinExistence type="inferred from homology"/>
<dbReference type="PRINTS" id="PR01438">
    <property type="entry name" value="UNVRSLSTRESS"/>
</dbReference>
<comment type="similarity">
    <text evidence="1">Belongs to the universal stress protein A family.</text>
</comment>
<dbReference type="Gene3D" id="3.40.50.620">
    <property type="entry name" value="HUPs"/>
    <property type="match status" value="2"/>
</dbReference>
<name>A0A1E7LPW9_9ACTN</name>
<evidence type="ECO:0000259" key="2">
    <source>
        <dbReference type="Pfam" id="PF00582"/>
    </source>
</evidence>
<evidence type="ECO:0000313" key="3">
    <source>
        <dbReference type="EMBL" id="OEV18245.1"/>
    </source>
</evidence>
<dbReference type="PATRIC" id="fig|518642.7.peg.5161"/>
<dbReference type="OrthoDB" id="4867015at2"/>
<dbReference type="AlphaFoldDB" id="A0A1E7LPW9"/>
<dbReference type="EMBL" id="LJGZ01000094">
    <property type="protein sequence ID" value="OEV18245.1"/>
    <property type="molecule type" value="Genomic_DNA"/>
</dbReference>
<dbReference type="InterPro" id="IPR014729">
    <property type="entry name" value="Rossmann-like_a/b/a_fold"/>
</dbReference>
<dbReference type="SUPFAM" id="SSF52402">
    <property type="entry name" value="Adenine nucleotide alpha hydrolases-like"/>
    <property type="match status" value="2"/>
</dbReference>
<feature type="domain" description="UspA" evidence="2">
    <location>
        <begin position="150"/>
        <end position="287"/>
    </location>
</feature>
<dbReference type="Proteomes" id="UP000175971">
    <property type="component" value="Unassembled WGS sequence"/>
</dbReference>
<reference evidence="3 4" key="1">
    <citation type="journal article" date="2016" name="Front. Microbiol.">
        <title>Comparative Genomics Analysis of Streptomyces Species Reveals Their Adaptation to the Marine Environment and Their Diversity at the Genomic Level.</title>
        <authorList>
            <person name="Tian X."/>
            <person name="Zhang Z."/>
            <person name="Yang T."/>
            <person name="Chen M."/>
            <person name="Li J."/>
            <person name="Chen F."/>
            <person name="Yang J."/>
            <person name="Li W."/>
            <person name="Zhang B."/>
            <person name="Zhang Z."/>
            <person name="Wu J."/>
            <person name="Zhang C."/>
            <person name="Long L."/>
            <person name="Xiao J."/>
        </authorList>
    </citation>
    <scope>NUCLEOTIDE SEQUENCE [LARGE SCALE GENOMIC DNA]</scope>
    <source>
        <strain evidence="3 4">SCSIO M10372</strain>
    </source>
</reference>
<accession>A0A1E7LPW9</accession>
<dbReference type="PANTHER" id="PTHR46268">
    <property type="entry name" value="STRESS RESPONSE PROTEIN NHAX"/>
    <property type="match status" value="1"/>
</dbReference>